<name>A0A1H1NXR8_9FLAO</name>
<dbReference type="GO" id="GO:0005524">
    <property type="term" value="F:ATP binding"/>
    <property type="evidence" value="ECO:0007669"/>
    <property type="project" value="InterPro"/>
</dbReference>
<dbReference type="PANTHER" id="PTHR30605:SF0">
    <property type="entry name" value="ANHYDRO-N-ACETYLMURAMIC ACID KINASE"/>
    <property type="match status" value="1"/>
</dbReference>
<accession>A0A1H1NXR8</accession>
<evidence type="ECO:0000313" key="2">
    <source>
        <dbReference type="Proteomes" id="UP000198858"/>
    </source>
</evidence>
<dbReference type="NCBIfam" id="NF007144">
    <property type="entry name" value="PRK09585.2-3"/>
    <property type="match status" value="1"/>
</dbReference>
<reference evidence="1 2" key="1">
    <citation type="submission" date="2016-10" db="EMBL/GenBank/DDBJ databases">
        <authorList>
            <person name="Varghese N."/>
            <person name="Submissions S."/>
        </authorList>
    </citation>
    <scope>NUCLEOTIDE SEQUENCE [LARGE SCALE GENOMIC DNA]</scope>
    <source>
        <strain evidence="1 2">Mar_2010_102</strain>
    </source>
</reference>
<sequence>MDAKDSLLIPIFQLILSIFTNMKKMEYRVIGVMSGTSLDGLDLVFAEINFNDEVDFSIVNSETIPYSAEWRQKLSSAINLDPAALHQLDVEYTSYLSNVISQFIQKNDIDLLDAVCSHGHTVKHRPKDGITLQIGNLPQLGKALGIPVVCDFRVQDVELGGQGAPLVPIGDKLLFNQYKYCINLGGFANISQEKDSQRIAYDICPVNTVSNYFMQKIGEEYDENGKLARSGELNEELLEELNSLKFYRKKPPKSLGVEWVNSDILPLIEKYKIEIPEILKTYTVHVAIQIAKSLDDDPSSDVLLTGGGVFNTYLIEELKLRSSCNFIIPDNQVIDFKEALIFALLGVLKLRGEINVLSSVTGAKIDHSSGRIYEP</sequence>
<dbReference type="GO" id="GO:0006040">
    <property type="term" value="P:amino sugar metabolic process"/>
    <property type="evidence" value="ECO:0007669"/>
    <property type="project" value="InterPro"/>
</dbReference>
<keyword evidence="1" id="KW-0808">Transferase</keyword>
<dbReference type="SUPFAM" id="SSF53067">
    <property type="entry name" value="Actin-like ATPase domain"/>
    <property type="match status" value="1"/>
</dbReference>
<dbReference type="STRING" id="1250231.SAMN04488552_1903"/>
<keyword evidence="1" id="KW-0418">Kinase</keyword>
<dbReference type="Proteomes" id="UP000198858">
    <property type="component" value="Chromosome I"/>
</dbReference>
<proteinExistence type="predicted"/>
<evidence type="ECO:0000313" key="1">
    <source>
        <dbReference type="EMBL" id="SDS03752.1"/>
    </source>
</evidence>
<dbReference type="GO" id="GO:0016301">
    <property type="term" value="F:kinase activity"/>
    <property type="evidence" value="ECO:0007669"/>
    <property type="project" value="UniProtKB-KW"/>
</dbReference>
<dbReference type="PANTHER" id="PTHR30605">
    <property type="entry name" value="ANHYDRO-N-ACETYLMURAMIC ACID KINASE"/>
    <property type="match status" value="1"/>
</dbReference>
<dbReference type="GO" id="GO:0016773">
    <property type="term" value="F:phosphotransferase activity, alcohol group as acceptor"/>
    <property type="evidence" value="ECO:0007669"/>
    <property type="project" value="InterPro"/>
</dbReference>
<dbReference type="RefSeq" id="WP_341475789.1">
    <property type="nucleotide sequence ID" value="NZ_LT629745.1"/>
</dbReference>
<dbReference type="InterPro" id="IPR005338">
    <property type="entry name" value="Anhydro_N_Ac-Mur_kinase"/>
</dbReference>
<dbReference type="AlphaFoldDB" id="A0A1H1NXR8"/>
<gene>
    <name evidence="1" type="ORF">SAMN04488552_1903</name>
</gene>
<protein>
    <submittedName>
        <fullName evidence="1">Anhydro-N-acetylmuramic acid kinase</fullName>
    </submittedName>
</protein>
<dbReference type="GO" id="GO:0009254">
    <property type="term" value="P:peptidoglycan turnover"/>
    <property type="evidence" value="ECO:0007669"/>
    <property type="project" value="InterPro"/>
</dbReference>
<dbReference type="Pfam" id="PF03702">
    <property type="entry name" value="AnmK"/>
    <property type="match status" value="1"/>
</dbReference>
<organism evidence="1 2">
    <name type="scientific">Christiangramia echinicola</name>
    <dbReference type="NCBI Taxonomy" id="279359"/>
    <lineage>
        <taxon>Bacteria</taxon>
        <taxon>Pseudomonadati</taxon>
        <taxon>Bacteroidota</taxon>
        <taxon>Flavobacteriia</taxon>
        <taxon>Flavobacteriales</taxon>
        <taxon>Flavobacteriaceae</taxon>
        <taxon>Christiangramia</taxon>
    </lineage>
</organism>
<dbReference type="InterPro" id="IPR043129">
    <property type="entry name" value="ATPase_NBD"/>
</dbReference>
<dbReference type="EMBL" id="LT629745">
    <property type="protein sequence ID" value="SDS03752.1"/>
    <property type="molecule type" value="Genomic_DNA"/>
</dbReference>
<keyword evidence="2" id="KW-1185">Reference proteome</keyword>
<dbReference type="Gene3D" id="3.30.420.40">
    <property type="match status" value="2"/>
</dbReference>